<dbReference type="GO" id="GO:0009435">
    <property type="term" value="P:NAD+ biosynthetic process"/>
    <property type="evidence" value="ECO:0007669"/>
    <property type="project" value="UniProtKB-UniRule"/>
</dbReference>
<dbReference type="HAMAP" id="MF_00244">
    <property type="entry name" value="NaMN_adenylyltr"/>
    <property type="match status" value="1"/>
</dbReference>
<comment type="similarity">
    <text evidence="10">Belongs to the NadD family.</text>
</comment>
<dbReference type="InterPro" id="IPR004821">
    <property type="entry name" value="Cyt_trans-like"/>
</dbReference>
<comment type="pathway">
    <text evidence="2 10">Cofactor biosynthesis; NAD(+) biosynthesis; deamido-NAD(+) from nicotinate D-ribonucleotide: step 1/1.</text>
</comment>
<comment type="function">
    <text evidence="1 10">Catalyzes the reversible adenylation of nicotinate mononucleotide (NaMN) to nicotinic acid adenine dinucleotide (NaAD).</text>
</comment>
<keyword evidence="6 10" id="KW-0547">Nucleotide-binding</keyword>
<gene>
    <name evidence="10" type="primary">nadD</name>
    <name evidence="12" type="ORF">SAMN05444126_10639</name>
</gene>
<dbReference type="GO" id="GO:0005524">
    <property type="term" value="F:ATP binding"/>
    <property type="evidence" value="ECO:0007669"/>
    <property type="project" value="UniProtKB-KW"/>
</dbReference>
<keyword evidence="8 10" id="KW-0520">NAD</keyword>
<dbReference type="GO" id="GO:0004515">
    <property type="term" value="F:nicotinate-nucleotide adenylyltransferase activity"/>
    <property type="evidence" value="ECO:0007669"/>
    <property type="project" value="UniProtKB-UniRule"/>
</dbReference>
<keyword evidence="5 10" id="KW-0548">Nucleotidyltransferase</keyword>
<dbReference type="Pfam" id="PF01467">
    <property type="entry name" value="CTP_transf_like"/>
    <property type="match status" value="1"/>
</dbReference>
<evidence type="ECO:0000313" key="13">
    <source>
        <dbReference type="Proteomes" id="UP000199318"/>
    </source>
</evidence>
<evidence type="ECO:0000256" key="1">
    <source>
        <dbReference type="ARBA" id="ARBA00002324"/>
    </source>
</evidence>
<evidence type="ECO:0000256" key="8">
    <source>
        <dbReference type="ARBA" id="ARBA00023027"/>
    </source>
</evidence>
<reference evidence="13" key="1">
    <citation type="submission" date="2016-10" db="EMBL/GenBank/DDBJ databases">
        <authorList>
            <person name="de Groot N.N."/>
        </authorList>
    </citation>
    <scope>NUCLEOTIDE SEQUENCE [LARGE SCALE GENOMIC DNA]</scope>
    <source>
        <strain evidence="13">10nlg</strain>
    </source>
</reference>
<dbReference type="InterPro" id="IPR014729">
    <property type="entry name" value="Rossmann-like_a/b/a_fold"/>
</dbReference>
<dbReference type="SUPFAM" id="SSF52374">
    <property type="entry name" value="Nucleotidylyl transferase"/>
    <property type="match status" value="1"/>
</dbReference>
<dbReference type="NCBIfam" id="TIGR00482">
    <property type="entry name" value="nicotinate (nicotinamide) nucleotide adenylyltransferase"/>
    <property type="match status" value="1"/>
</dbReference>
<dbReference type="NCBIfam" id="NF000840">
    <property type="entry name" value="PRK00071.1-3"/>
    <property type="match status" value="1"/>
</dbReference>
<evidence type="ECO:0000256" key="9">
    <source>
        <dbReference type="ARBA" id="ARBA00048721"/>
    </source>
</evidence>
<evidence type="ECO:0000259" key="11">
    <source>
        <dbReference type="Pfam" id="PF01467"/>
    </source>
</evidence>
<accession>A0A1H9S4A0</accession>
<evidence type="ECO:0000256" key="3">
    <source>
        <dbReference type="ARBA" id="ARBA00022642"/>
    </source>
</evidence>
<dbReference type="EMBL" id="FOGV01000006">
    <property type="protein sequence ID" value="SER79811.1"/>
    <property type="molecule type" value="Genomic_DNA"/>
</dbReference>
<dbReference type="CDD" id="cd02165">
    <property type="entry name" value="NMNAT"/>
    <property type="match status" value="1"/>
</dbReference>
<name>A0A1H9S4A0_9BACI</name>
<comment type="caution">
    <text evidence="12">The sequence shown here is derived from an EMBL/GenBank/DDBJ whole genome shotgun (WGS) entry which is preliminary data.</text>
</comment>
<keyword evidence="7 10" id="KW-0067">ATP-binding</keyword>
<dbReference type="Proteomes" id="UP000199318">
    <property type="component" value="Unassembled WGS sequence"/>
</dbReference>
<dbReference type="Gene3D" id="3.40.50.620">
    <property type="entry name" value="HUPs"/>
    <property type="match status" value="1"/>
</dbReference>
<dbReference type="NCBIfam" id="TIGR00125">
    <property type="entry name" value="cyt_tran_rel"/>
    <property type="match status" value="1"/>
</dbReference>
<sequence>MRRIGLLGGTFDPPHYGHLIMAEEARIQGNLDEVWWIPNRIPPHKAQPASSSEADRVAMVEEMVKEHKDYKLSRVEIDRGGLSYTVDTIAELQSTYADSEFSFIMGGDSLLHFHKWHDWERLGSMLPFIVLPRPGFDWPSSAVPEELLMLDEVSLELSSSYLRKKIKAQEENPFLFTSGVYRYIKEHRLYG</sequence>
<dbReference type="UniPathway" id="UPA00253">
    <property type="reaction ID" value="UER00332"/>
</dbReference>
<evidence type="ECO:0000313" key="12">
    <source>
        <dbReference type="EMBL" id="SER79811.1"/>
    </source>
</evidence>
<dbReference type="EC" id="2.7.7.18" evidence="10"/>
<evidence type="ECO:0000256" key="7">
    <source>
        <dbReference type="ARBA" id="ARBA00022840"/>
    </source>
</evidence>
<feature type="domain" description="Cytidyltransferase-like" evidence="11">
    <location>
        <begin position="6"/>
        <end position="164"/>
    </location>
</feature>
<proteinExistence type="inferred from homology"/>
<evidence type="ECO:0000256" key="6">
    <source>
        <dbReference type="ARBA" id="ARBA00022741"/>
    </source>
</evidence>
<comment type="catalytic activity">
    <reaction evidence="9 10">
        <text>nicotinate beta-D-ribonucleotide + ATP + H(+) = deamido-NAD(+) + diphosphate</text>
        <dbReference type="Rhea" id="RHEA:22860"/>
        <dbReference type="ChEBI" id="CHEBI:15378"/>
        <dbReference type="ChEBI" id="CHEBI:30616"/>
        <dbReference type="ChEBI" id="CHEBI:33019"/>
        <dbReference type="ChEBI" id="CHEBI:57502"/>
        <dbReference type="ChEBI" id="CHEBI:58437"/>
        <dbReference type="EC" id="2.7.7.18"/>
    </reaction>
</comment>
<dbReference type="PANTHER" id="PTHR39321:SF3">
    <property type="entry name" value="PHOSPHOPANTETHEINE ADENYLYLTRANSFERASE"/>
    <property type="match status" value="1"/>
</dbReference>
<evidence type="ECO:0000256" key="10">
    <source>
        <dbReference type="HAMAP-Rule" id="MF_00244"/>
    </source>
</evidence>
<evidence type="ECO:0000256" key="2">
    <source>
        <dbReference type="ARBA" id="ARBA00005019"/>
    </source>
</evidence>
<evidence type="ECO:0000256" key="5">
    <source>
        <dbReference type="ARBA" id="ARBA00022695"/>
    </source>
</evidence>
<dbReference type="AlphaFoldDB" id="A0A1H9S4A0"/>
<organism evidence="12 13">
    <name type="scientific">Salisediminibacterium halotolerans</name>
    <dbReference type="NCBI Taxonomy" id="517425"/>
    <lineage>
        <taxon>Bacteria</taxon>
        <taxon>Bacillati</taxon>
        <taxon>Bacillota</taxon>
        <taxon>Bacilli</taxon>
        <taxon>Bacillales</taxon>
        <taxon>Bacillaceae</taxon>
        <taxon>Salisediminibacterium</taxon>
    </lineage>
</organism>
<keyword evidence="13" id="KW-1185">Reference proteome</keyword>
<keyword evidence="4 10" id="KW-0808">Transferase</keyword>
<evidence type="ECO:0000256" key="4">
    <source>
        <dbReference type="ARBA" id="ARBA00022679"/>
    </source>
</evidence>
<protein>
    <recommendedName>
        <fullName evidence="10">Probable nicotinate-nucleotide adenylyltransferase</fullName>
        <ecNumber evidence="10">2.7.7.18</ecNumber>
    </recommendedName>
    <alternativeName>
        <fullName evidence="10">Deamido-NAD(+) diphosphorylase</fullName>
    </alternativeName>
    <alternativeName>
        <fullName evidence="10">Deamido-NAD(+) pyrophosphorylase</fullName>
    </alternativeName>
    <alternativeName>
        <fullName evidence="10">Nicotinate mononucleotide adenylyltransferase</fullName>
        <shortName evidence="10">NaMN adenylyltransferase</shortName>
    </alternativeName>
</protein>
<keyword evidence="3 10" id="KW-0662">Pyridine nucleotide biosynthesis</keyword>
<dbReference type="PANTHER" id="PTHR39321">
    <property type="entry name" value="NICOTINATE-NUCLEOTIDE ADENYLYLTRANSFERASE-RELATED"/>
    <property type="match status" value="1"/>
</dbReference>
<dbReference type="RefSeq" id="WP_093072336.1">
    <property type="nucleotide sequence ID" value="NZ_FOGV01000006.1"/>
</dbReference>
<dbReference type="OrthoDB" id="5295945at2"/>
<dbReference type="STRING" id="1464123.SAMN05444126_10639"/>
<dbReference type="InterPro" id="IPR005248">
    <property type="entry name" value="NadD/NMNAT"/>
</dbReference>